<reference evidence="1" key="1">
    <citation type="journal article" date="2021" name="Microb. Physiol.">
        <title>Proteogenomic Insights into the Physiology of Marine, Sulfate-Reducing, Filamentous Desulfonema limicola and Desulfonema magnum.</title>
        <authorList>
            <person name="Schnaars V."/>
            <person name="Wohlbrand L."/>
            <person name="Scheve S."/>
            <person name="Hinrichs C."/>
            <person name="Reinhardt R."/>
            <person name="Rabus R."/>
        </authorList>
    </citation>
    <scope>NUCLEOTIDE SEQUENCE</scope>
    <source>
        <strain evidence="1">4be13</strain>
    </source>
</reference>
<dbReference type="Proteomes" id="UP000663722">
    <property type="component" value="Chromosome"/>
</dbReference>
<gene>
    <name evidence="1" type="ORF">dnm_082680</name>
</gene>
<dbReference type="KEGG" id="dmm:dnm_082680"/>
<accession>A0A975BVC9</accession>
<name>A0A975BVC9_9BACT</name>
<proteinExistence type="predicted"/>
<keyword evidence="2" id="KW-1185">Reference proteome</keyword>
<evidence type="ECO:0000313" key="1">
    <source>
        <dbReference type="EMBL" id="QTA92192.1"/>
    </source>
</evidence>
<dbReference type="AlphaFoldDB" id="A0A975BVC9"/>
<evidence type="ECO:0000313" key="2">
    <source>
        <dbReference type="Proteomes" id="UP000663722"/>
    </source>
</evidence>
<organism evidence="1 2">
    <name type="scientific">Desulfonema magnum</name>
    <dbReference type="NCBI Taxonomy" id="45655"/>
    <lineage>
        <taxon>Bacteria</taxon>
        <taxon>Pseudomonadati</taxon>
        <taxon>Thermodesulfobacteriota</taxon>
        <taxon>Desulfobacteria</taxon>
        <taxon>Desulfobacterales</taxon>
        <taxon>Desulfococcaceae</taxon>
        <taxon>Desulfonema</taxon>
    </lineage>
</organism>
<sequence length="50" mass="5870">MLYAIPEHLSVFTENIFITGKNRVFYEHFLFNILGTKAIFINFCAVTRKT</sequence>
<protein>
    <submittedName>
        <fullName evidence="1">Uncharacterized protein</fullName>
    </submittedName>
</protein>
<dbReference type="EMBL" id="CP061800">
    <property type="protein sequence ID" value="QTA92192.1"/>
    <property type="molecule type" value="Genomic_DNA"/>
</dbReference>